<feature type="transmembrane region" description="Helical" evidence="1">
    <location>
        <begin position="62"/>
        <end position="81"/>
    </location>
</feature>
<keyword evidence="1" id="KW-1133">Transmembrane helix</keyword>
<protein>
    <submittedName>
        <fullName evidence="2">Uncharacterized protein</fullName>
    </submittedName>
</protein>
<reference evidence="2 3" key="1">
    <citation type="submission" date="2018-03" db="EMBL/GenBank/DDBJ databases">
        <title>Adhaeribacter sp. HMF7605 Genome sequencing and assembly.</title>
        <authorList>
            <person name="Kang H."/>
            <person name="Kang J."/>
            <person name="Cha I."/>
            <person name="Kim H."/>
            <person name="Joh K."/>
        </authorList>
    </citation>
    <scope>NUCLEOTIDE SEQUENCE [LARGE SCALE GENOMIC DNA]</scope>
    <source>
        <strain evidence="2 3">HMF7605</strain>
    </source>
</reference>
<keyword evidence="1" id="KW-0812">Transmembrane</keyword>
<evidence type="ECO:0000313" key="3">
    <source>
        <dbReference type="Proteomes" id="UP000240357"/>
    </source>
</evidence>
<keyword evidence="1" id="KW-0472">Membrane</keyword>
<organism evidence="2 3">
    <name type="scientific">Adhaeribacter arboris</name>
    <dbReference type="NCBI Taxonomy" id="2072846"/>
    <lineage>
        <taxon>Bacteria</taxon>
        <taxon>Pseudomonadati</taxon>
        <taxon>Bacteroidota</taxon>
        <taxon>Cytophagia</taxon>
        <taxon>Cytophagales</taxon>
        <taxon>Hymenobacteraceae</taxon>
        <taxon>Adhaeribacter</taxon>
    </lineage>
</organism>
<name>A0A2T2YAX6_9BACT</name>
<proteinExistence type="predicted"/>
<dbReference type="Proteomes" id="UP000240357">
    <property type="component" value="Unassembled WGS sequence"/>
</dbReference>
<dbReference type="OrthoDB" id="4571541at2"/>
<dbReference type="AlphaFoldDB" id="A0A2T2YAX6"/>
<dbReference type="EMBL" id="PYFT01000001">
    <property type="protein sequence ID" value="PSR52680.1"/>
    <property type="molecule type" value="Genomic_DNA"/>
</dbReference>
<evidence type="ECO:0000313" key="2">
    <source>
        <dbReference type="EMBL" id="PSR52680.1"/>
    </source>
</evidence>
<gene>
    <name evidence="2" type="ORF">AHMF7605_03640</name>
</gene>
<feature type="transmembrane region" description="Helical" evidence="1">
    <location>
        <begin position="12"/>
        <end position="31"/>
    </location>
</feature>
<keyword evidence="3" id="KW-1185">Reference proteome</keyword>
<feature type="transmembrane region" description="Helical" evidence="1">
    <location>
        <begin position="37"/>
        <end position="55"/>
    </location>
</feature>
<accession>A0A2T2YAX6</accession>
<dbReference type="RefSeq" id="WP_106926544.1">
    <property type="nucleotide sequence ID" value="NZ_PYFT01000001.1"/>
</dbReference>
<comment type="caution">
    <text evidence="2">The sequence shown here is derived from an EMBL/GenBank/DDBJ whole genome shotgun (WGS) entry which is preliminary data.</text>
</comment>
<feature type="transmembrane region" description="Helical" evidence="1">
    <location>
        <begin position="96"/>
        <end position="115"/>
    </location>
</feature>
<sequence length="125" mass="13354">MKRKTALSFAGKLTTACLLVAAFGVLIQIISGHPYPKIPPVFFILLIPAALIYFAPWKWTPISAVLAGIFLTAGLFLSGASKRLIDLQNPGDSTGLWIQTLAVAGALLAGCMAIYQNYSNSKKTN</sequence>
<evidence type="ECO:0000256" key="1">
    <source>
        <dbReference type="SAM" id="Phobius"/>
    </source>
</evidence>